<dbReference type="CDD" id="cd17990">
    <property type="entry name" value="DEXHc_HrpB"/>
    <property type="match status" value="1"/>
</dbReference>
<feature type="domain" description="Helicase C-terminal" evidence="8">
    <location>
        <begin position="204"/>
        <end position="364"/>
    </location>
</feature>
<dbReference type="CDD" id="cd18791">
    <property type="entry name" value="SF2_C_RHA"/>
    <property type="match status" value="1"/>
</dbReference>
<dbReference type="PIRSF" id="PIRSF005496">
    <property type="entry name" value="ATP_hel_hrpB"/>
    <property type="match status" value="1"/>
</dbReference>
<evidence type="ECO:0000313" key="10">
    <source>
        <dbReference type="Proteomes" id="UP000319897"/>
    </source>
</evidence>
<dbReference type="PANTHER" id="PTHR43519">
    <property type="entry name" value="ATP-DEPENDENT RNA HELICASE HRPB"/>
    <property type="match status" value="1"/>
</dbReference>
<dbReference type="InterPro" id="IPR013689">
    <property type="entry name" value="RNA_helicase_ATP-dep_HrpB_C"/>
</dbReference>
<evidence type="ECO:0000259" key="7">
    <source>
        <dbReference type="PROSITE" id="PS51192"/>
    </source>
</evidence>
<keyword evidence="10" id="KW-1185">Reference proteome</keyword>
<dbReference type="PROSITE" id="PS51192">
    <property type="entry name" value="HELICASE_ATP_BIND_1"/>
    <property type="match status" value="1"/>
</dbReference>
<evidence type="ECO:0000256" key="3">
    <source>
        <dbReference type="ARBA" id="ARBA00022801"/>
    </source>
</evidence>
<dbReference type="GO" id="GO:0003724">
    <property type="term" value="F:RNA helicase activity"/>
    <property type="evidence" value="ECO:0007669"/>
    <property type="project" value="UniProtKB-EC"/>
</dbReference>
<dbReference type="SMART" id="SM00487">
    <property type="entry name" value="DEXDc"/>
    <property type="match status" value="1"/>
</dbReference>
<proteinExistence type="predicted"/>
<dbReference type="InterPro" id="IPR048333">
    <property type="entry name" value="HA2_WH"/>
</dbReference>
<evidence type="ECO:0000256" key="6">
    <source>
        <dbReference type="SAM" id="MobiDB-lite"/>
    </source>
</evidence>
<dbReference type="Pfam" id="PF08482">
    <property type="entry name" value="HrpB_C"/>
    <property type="match status" value="1"/>
</dbReference>
<evidence type="ECO:0000256" key="5">
    <source>
        <dbReference type="ARBA" id="ARBA00022840"/>
    </source>
</evidence>
<dbReference type="GO" id="GO:0016787">
    <property type="term" value="F:hydrolase activity"/>
    <property type="evidence" value="ECO:0007669"/>
    <property type="project" value="UniProtKB-KW"/>
</dbReference>
<evidence type="ECO:0000259" key="8">
    <source>
        <dbReference type="PROSITE" id="PS51194"/>
    </source>
</evidence>
<dbReference type="Pfam" id="PF04408">
    <property type="entry name" value="WHD_HA2"/>
    <property type="match status" value="1"/>
</dbReference>
<evidence type="ECO:0000256" key="4">
    <source>
        <dbReference type="ARBA" id="ARBA00022806"/>
    </source>
</evidence>
<dbReference type="InterPro" id="IPR007502">
    <property type="entry name" value="Helicase-assoc_dom"/>
</dbReference>
<dbReference type="Gene3D" id="1.20.120.1080">
    <property type="match status" value="1"/>
</dbReference>
<feature type="region of interest" description="Disordered" evidence="6">
    <location>
        <begin position="789"/>
        <end position="818"/>
    </location>
</feature>
<dbReference type="NCBIfam" id="TIGR01970">
    <property type="entry name" value="DEAH_box_HrpB"/>
    <property type="match status" value="1"/>
</dbReference>
<dbReference type="Gene3D" id="3.40.50.300">
    <property type="entry name" value="P-loop containing nucleotide triphosphate hydrolases"/>
    <property type="match status" value="2"/>
</dbReference>
<dbReference type="EMBL" id="VFSU01000034">
    <property type="protein sequence ID" value="TPE58829.1"/>
    <property type="molecule type" value="Genomic_DNA"/>
</dbReference>
<evidence type="ECO:0000256" key="2">
    <source>
        <dbReference type="ARBA" id="ARBA00022741"/>
    </source>
</evidence>
<keyword evidence="3" id="KW-0378">Hydrolase</keyword>
<dbReference type="SUPFAM" id="SSF52540">
    <property type="entry name" value="P-loop containing nucleoside triphosphate hydrolases"/>
    <property type="match status" value="2"/>
</dbReference>
<keyword evidence="4 9" id="KW-0347">Helicase</keyword>
<dbReference type="PANTHER" id="PTHR43519:SF1">
    <property type="entry name" value="ATP-DEPENDENT RNA HELICASE HRPB"/>
    <property type="match status" value="1"/>
</dbReference>
<name>A0A501XED3_9SPHN</name>
<evidence type="ECO:0000256" key="1">
    <source>
        <dbReference type="ARBA" id="ARBA00012552"/>
    </source>
</evidence>
<feature type="domain" description="Helicase ATP-binding" evidence="7">
    <location>
        <begin position="18"/>
        <end position="179"/>
    </location>
</feature>
<dbReference type="AlphaFoldDB" id="A0A501XED3"/>
<sequence length="818" mass="86313">MDLSGTGLPVLEVLPALHASLSATPNAVLVAPPGAGKTTLVAPSLLGADWLGGGKILLMLPRRLAARAAAERIASLLGEQPGGRVGYRTRLESKPGSRIECVTEGLFVNRLIADPALEGVGALLFDEVHERNLEGDLGLALALDAQQLRPDLRIVAMSATLDGGRFAKLMGDAPVLESLGRSFPVEIRHLGRSDARIEDRMASAIQQALRAGEGSVLAFLPGVGEIERTAERVQLPPDVALHKLHGTADPSAQRAALAPGPRKVVLATSIAETSLTIDGVRTVVDSGLARRPRFDRASGLTRLATERVSQAAATQRAGRAGRQGPGLALRLWEEGETRGLIPFDPPEILEADLAPLLLRLAAWGAAPDQLQWLDPPPASAVAAARADLAALGALDADGRLTPHGRLLSRFGLQPRLAHMLIEGAARGQGGTAGVIAALLEERGVGGPSADLEDRLRRFDTDRSPRATAARRLAERWSREAERLQPADGRPRLPAALLLAEAFPDRIARRRKAPGASDQTAEYLMANGRGVSLEAADPLAKAEWLAVADAGGAGASARIRLAAAIPPDALPNWLEERTETQQSLAPDPATGKLALLAITRLGAIETARRRAPASAEAIAAALLADVRAQGLGALPWREGEAATLARLRFAAANFCPGLPDVSDEALLASLDLWLAPRLSGVSRLPDVKLDGALTDWLDWPARQALDRFAPARFNSPAGTSHAIDYAADGGPEAEVRVQAVFGLSTHPMLADGRVPLTLALTSPAGRTVAKTRDLPAFWKAAWKDVQKDMKGRYPKHPWPDDPASAAATVRTKAADARRG</sequence>
<dbReference type="InterPro" id="IPR011545">
    <property type="entry name" value="DEAD/DEAH_box_helicase_dom"/>
</dbReference>
<dbReference type="OrthoDB" id="9805617at2"/>
<dbReference type="PROSITE" id="PS00690">
    <property type="entry name" value="DEAH_ATP_HELICASE"/>
    <property type="match status" value="1"/>
</dbReference>
<dbReference type="InterPro" id="IPR014001">
    <property type="entry name" value="Helicase_ATP-bd"/>
</dbReference>
<dbReference type="InterPro" id="IPR027417">
    <property type="entry name" value="P-loop_NTPase"/>
</dbReference>
<dbReference type="Pfam" id="PF00271">
    <property type="entry name" value="Helicase_C"/>
    <property type="match status" value="1"/>
</dbReference>
<gene>
    <name evidence="9" type="primary">hrpB</name>
    <name evidence="9" type="ORF">FJQ54_17130</name>
</gene>
<keyword evidence="5" id="KW-0067">ATP-binding</keyword>
<dbReference type="SMART" id="SM00490">
    <property type="entry name" value="HELICc"/>
    <property type="match status" value="1"/>
</dbReference>
<dbReference type="EC" id="3.6.4.13" evidence="1"/>
<reference evidence="9 10" key="1">
    <citation type="submission" date="2019-06" db="EMBL/GenBank/DDBJ databases">
        <authorList>
            <person name="Lee I."/>
            <person name="Jang G.I."/>
            <person name="Hwang C.Y."/>
        </authorList>
    </citation>
    <scope>NUCLEOTIDE SEQUENCE [LARGE SCALE GENOMIC DNA]</scope>
    <source>
        <strain evidence="9 10">PAMC 28131</strain>
    </source>
</reference>
<dbReference type="GO" id="GO:0003676">
    <property type="term" value="F:nucleic acid binding"/>
    <property type="evidence" value="ECO:0007669"/>
    <property type="project" value="InterPro"/>
</dbReference>
<dbReference type="InterPro" id="IPR001650">
    <property type="entry name" value="Helicase_C-like"/>
</dbReference>
<dbReference type="Proteomes" id="UP000319897">
    <property type="component" value="Unassembled WGS sequence"/>
</dbReference>
<comment type="caution">
    <text evidence="9">The sequence shown here is derived from an EMBL/GenBank/DDBJ whole genome shotgun (WGS) entry which is preliminary data.</text>
</comment>
<dbReference type="InterPro" id="IPR049614">
    <property type="entry name" value="HrpB_DEXH"/>
</dbReference>
<accession>A0A501XED3</accession>
<protein>
    <recommendedName>
        <fullName evidence="1">RNA helicase</fullName>
        <ecNumber evidence="1">3.6.4.13</ecNumber>
    </recommendedName>
</protein>
<organism evidence="9 10">
    <name type="scientific">Sandaracinobacter neustonicus</name>
    <dbReference type="NCBI Taxonomy" id="1715348"/>
    <lineage>
        <taxon>Bacteria</taxon>
        <taxon>Pseudomonadati</taxon>
        <taxon>Pseudomonadota</taxon>
        <taxon>Alphaproteobacteria</taxon>
        <taxon>Sphingomonadales</taxon>
        <taxon>Sphingosinicellaceae</taxon>
        <taxon>Sandaracinobacter</taxon>
    </lineage>
</organism>
<dbReference type="PROSITE" id="PS51194">
    <property type="entry name" value="HELICASE_CTER"/>
    <property type="match status" value="1"/>
</dbReference>
<dbReference type="InterPro" id="IPR002464">
    <property type="entry name" value="DNA/RNA_helicase_DEAH_CS"/>
</dbReference>
<keyword evidence="2" id="KW-0547">Nucleotide-binding</keyword>
<evidence type="ECO:0000313" key="9">
    <source>
        <dbReference type="EMBL" id="TPE58829.1"/>
    </source>
</evidence>
<dbReference type="GO" id="GO:0005524">
    <property type="term" value="F:ATP binding"/>
    <property type="evidence" value="ECO:0007669"/>
    <property type="project" value="UniProtKB-KW"/>
</dbReference>
<dbReference type="SMART" id="SM00847">
    <property type="entry name" value="HA2"/>
    <property type="match status" value="1"/>
</dbReference>
<dbReference type="Pfam" id="PF00270">
    <property type="entry name" value="DEAD"/>
    <property type="match status" value="1"/>
</dbReference>
<dbReference type="InterPro" id="IPR010225">
    <property type="entry name" value="HrpB"/>
</dbReference>